<comment type="caution">
    <text evidence="1">The sequence shown here is derived from an EMBL/GenBank/DDBJ whole genome shotgun (WGS) entry which is preliminary data.</text>
</comment>
<accession>V8QQV6</accession>
<dbReference type="PATRIC" id="fig|1424334.3.peg.2716"/>
<dbReference type="EMBL" id="AYXT01000010">
    <property type="protein sequence ID" value="ETF02361.1"/>
    <property type="molecule type" value="Genomic_DNA"/>
</dbReference>
<gene>
    <name evidence="1" type="ORF">W822_13530</name>
</gene>
<sequence length="44" mass="5035">MMNIIIRLSVAVQRQPCEQDGSNTPHSMDKLHTDSPEIYLFFGN</sequence>
<dbReference type="Proteomes" id="UP000018733">
    <property type="component" value="Unassembled WGS sequence"/>
</dbReference>
<reference evidence="1 2" key="1">
    <citation type="journal article" date="2014" name="Genome Announc.">
        <title>Draft Genome Sequence of Advenella kashmirensis Strain W13003, a Polycyclic Aromatic Hydrocarbon-Degrading Bacterium.</title>
        <authorList>
            <person name="Wang X."/>
            <person name="Jin D."/>
            <person name="Zhou L."/>
            <person name="Wu L."/>
            <person name="An W."/>
            <person name="Zhao L."/>
        </authorList>
    </citation>
    <scope>NUCLEOTIDE SEQUENCE [LARGE SCALE GENOMIC DNA]</scope>
    <source>
        <strain evidence="1 2">W13003</strain>
    </source>
</reference>
<name>V8QQV6_9BURK</name>
<protein>
    <submittedName>
        <fullName evidence="1">Uncharacterized protein</fullName>
    </submittedName>
</protein>
<evidence type="ECO:0000313" key="1">
    <source>
        <dbReference type="EMBL" id="ETF02361.1"/>
    </source>
</evidence>
<organism evidence="1 2">
    <name type="scientific">Advenella kashmirensis W13003</name>
    <dbReference type="NCBI Taxonomy" id="1424334"/>
    <lineage>
        <taxon>Bacteria</taxon>
        <taxon>Pseudomonadati</taxon>
        <taxon>Pseudomonadota</taxon>
        <taxon>Betaproteobacteria</taxon>
        <taxon>Burkholderiales</taxon>
        <taxon>Alcaligenaceae</taxon>
    </lineage>
</organism>
<dbReference type="HOGENOM" id="CLU_3211386_0_0_4"/>
<proteinExistence type="predicted"/>
<dbReference type="STRING" id="1424334.W822_13530"/>
<keyword evidence="2" id="KW-1185">Reference proteome</keyword>
<evidence type="ECO:0000313" key="2">
    <source>
        <dbReference type="Proteomes" id="UP000018733"/>
    </source>
</evidence>
<dbReference type="AlphaFoldDB" id="V8QQV6"/>